<reference evidence="4 5" key="1">
    <citation type="submission" date="2018-03" db="EMBL/GenBank/DDBJ databases">
        <title>Genome sequence of Clostridium liquoris DSM 100320.</title>
        <authorList>
            <person name="Poehlein A."/>
            <person name="Daniel R."/>
        </authorList>
    </citation>
    <scope>NUCLEOTIDE SEQUENCE [LARGE SCALE GENOMIC DNA]</scope>
    <source>
        <strain evidence="4 5">DSM 100320</strain>
    </source>
</reference>
<accession>A0A2T0B1A7</accession>
<proteinExistence type="predicted"/>
<feature type="domain" description="DUF6997" evidence="2">
    <location>
        <begin position="79"/>
        <end position="251"/>
    </location>
</feature>
<dbReference type="AlphaFoldDB" id="A0A2T0B1A7"/>
<evidence type="ECO:0000259" key="3">
    <source>
        <dbReference type="Pfam" id="PF23871"/>
    </source>
</evidence>
<protein>
    <recommendedName>
        <fullName evidence="6">Translation elongation factor</fullName>
    </recommendedName>
</protein>
<dbReference type="InterPro" id="IPR054265">
    <property type="entry name" value="DUF6996"/>
</dbReference>
<dbReference type="Pfam" id="PF23871">
    <property type="entry name" value="DUF7226"/>
    <property type="match status" value="1"/>
</dbReference>
<organism evidence="4 5">
    <name type="scientific">Clostridium liquoris</name>
    <dbReference type="NCBI Taxonomy" id="1289519"/>
    <lineage>
        <taxon>Bacteria</taxon>
        <taxon>Bacillati</taxon>
        <taxon>Bacillota</taxon>
        <taxon>Clostridia</taxon>
        <taxon>Eubacteriales</taxon>
        <taxon>Clostridiaceae</taxon>
        <taxon>Clostridium</taxon>
    </lineage>
</organism>
<evidence type="ECO:0000313" key="5">
    <source>
        <dbReference type="Proteomes" id="UP000239706"/>
    </source>
</evidence>
<dbReference type="RefSeq" id="WP_106064380.1">
    <property type="nucleotide sequence ID" value="NZ_PVXO01000064.1"/>
</dbReference>
<dbReference type="OrthoDB" id="9774819at2"/>
<dbReference type="InterPro" id="IPR055650">
    <property type="entry name" value="DUF7226"/>
</dbReference>
<keyword evidence="5" id="KW-1185">Reference proteome</keyword>
<dbReference type="Pfam" id="PF22515">
    <property type="entry name" value="DUF6996"/>
    <property type="match status" value="1"/>
</dbReference>
<dbReference type="EMBL" id="PVXO01000064">
    <property type="protein sequence ID" value="PRR77419.1"/>
    <property type="molecule type" value="Genomic_DNA"/>
</dbReference>
<evidence type="ECO:0000259" key="1">
    <source>
        <dbReference type="Pfam" id="PF22515"/>
    </source>
</evidence>
<evidence type="ECO:0008006" key="6">
    <source>
        <dbReference type="Google" id="ProtNLM"/>
    </source>
</evidence>
<dbReference type="Pfam" id="PF22518">
    <property type="entry name" value="DUF6997"/>
    <property type="match status" value="1"/>
</dbReference>
<feature type="domain" description="DUF6996" evidence="1">
    <location>
        <begin position="10"/>
        <end position="78"/>
    </location>
</feature>
<evidence type="ECO:0000259" key="2">
    <source>
        <dbReference type="Pfam" id="PF22518"/>
    </source>
</evidence>
<name>A0A2T0B1A7_9CLOT</name>
<evidence type="ECO:0000313" key="4">
    <source>
        <dbReference type="EMBL" id="PRR77419.1"/>
    </source>
</evidence>
<dbReference type="InterPro" id="IPR054266">
    <property type="entry name" value="DUF6997"/>
</dbReference>
<gene>
    <name evidence="4" type="ORF">CLLI_23320</name>
</gene>
<dbReference type="REBASE" id="268066">
    <property type="entry name" value="Cli100320ORF23310P"/>
</dbReference>
<comment type="caution">
    <text evidence="4">The sequence shown here is derived from an EMBL/GenBank/DDBJ whole genome shotgun (WGS) entry which is preliminary data.</text>
</comment>
<sequence length="431" mass="50625">MGAGKATKNDIAWEQLFDKYKIIDKINANGFYEIQSKDINEFRESRLMAKFDHKVNLPSIFKKYKISILPISRNKYILGQFQTYHDVRYSDNIENIPINFPTDIQSIDFNDLYSESSAIHCAYVSGIISDLMGEDAIFTLGGRMSTNTFDFNIKSGNKLFPVKVENSQCEIDAGFESYSNLMIVEAKNFEVEDFLVRQLYYPYRLWQDKVSKKVIPTFMTYSNDVFSFFEYEFKDSNLYNSLSLVKQKNYIIAPEKIELEDIYQILNNVKIAEEPKVPFPQANRFERVVDLLGILYNKDLSKDEITSNYQFSKRQTDYYTNSGIYLGLVTKYKDSDTNEIMYTLSEKGRHVMKMRYKQKYLYLVRCILEHESFNVALRQYFDTAQPLNKESLCRELKGCYIYNVDKESSTLSRRSESVMAWIDWILDLPNK</sequence>
<feature type="domain" description="DUF7226" evidence="3">
    <location>
        <begin position="287"/>
        <end position="429"/>
    </location>
</feature>
<dbReference type="Proteomes" id="UP000239706">
    <property type="component" value="Unassembled WGS sequence"/>
</dbReference>